<dbReference type="KEGG" id="hch:HCH_04963"/>
<dbReference type="Proteomes" id="UP000000238">
    <property type="component" value="Chromosome"/>
</dbReference>
<protein>
    <recommendedName>
        <fullName evidence="3">Outer membrane protein beta-barrel domain-containing protein</fullName>
    </recommendedName>
</protein>
<keyword evidence="5" id="KW-1185">Reference proteome</keyword>
<feature type="domain" description="Outer membrane protein beta-barrel" evidence="3">
    <location>
        <begin position="17"/>
        <end position="196"/>
    </location>
</feature>
<sequence length="196" mass="21640">MKRRIRHPRSITTVLTVLAVLLASPVSRAEGEKEGKSYIGLSATQFDFKRVAGSNSASTTGVTLSYGSYLTDYVKTEFRAGMGLDEEEAKPGLDIGMDYFASWYMGAQYPATDYLSVYALFGFTHMKGKVSKDDPDAHQSIPEDLTESSFSVSYALGTEIKVTGDLWGVLEFGRIHRDTETAIRVMQLSAGLKYEF</sequence>
<evidence type="ECO:0000256" key="1">
    <source>
        <dbReference type="ARBA" id="ARBA00022729"/>
    </source>
</evidence>
<dbReference type="RefSeq" id="WP_011398717.1">
    <property type="nucleotide sequence ID" value="NC_007645.1"/>
</dbReference>
<gene>
    <name evidence="4" type="ordered locus">HCH_04963</name>
</gene>
<name>Q2SCH2_HAHCH</name>
<proteinExistence type="predicted"/>
<dbReference type="HOGENOM" id="CLU_1364859_0_0_6"/>
<dbReference type="eggNOG" id="ENOG50348IH">
    <property type="taxonomic scope" value="Bacteria"/>
</dbReference>
<dbReference type="SUPFAM" id="SSF56925">
    <property type="entry name" value="OMPA-like"/>
    <property type="match status" value="1"/>
</dbReference>
<dbReference type="AlphaFoldDB" id="Q2SCH2"/>
<accession>Q2SCH2</accession>
<reference evidence="4 5" key="1">
    <citation type="journal article" date="2005" name="Nucleic Acids Res.">
        <title>Genomic blueprint of Hahella chejuensis, a marine microbe producing an algicidal agent.</title>
        <authorList>
            <person name="Jeong H."/>
            <person name="Yim J.H."/>
            <person name="Lee C."/>
            <person name="Choi S.-H."/>
            <person name="Park Y.K."/>
            <person name="Yoon S.H."/>
            <person name="Hur C.-G."/>
            <person name="Kang H.-Y."/>
            <person name="Kim D."/>
            <person name="Lee H.H."/>
            <person name="Park K.H."/>
            <person name="Park S.-H."/>
            <person name="Park H.-S."/>
            <person name="Lee H.K."/>
            <person name="Oh T.K."/>
            <person name="Kim J.F."/>
        </authorList>
    </citation>
    <scope>NUCLEOTIDE SEQUENCE [LARGE SCALE GENOMIC DNA]</scope>
    <source>
        <strain evidence="4 5">KCTC 2396</strain>
    </source>
</reference>
<keyword evidence="1 2" id="KW-0732">Signal</keyword>
<dbReference type="OrthoDB" id="6362488at2"/>
<evidence type="ECO:0000313" key="5">
    <source>
        <dbReference type="Proteomes" id="UP000000238"/>
    </source>
</evidence>
<dbReference type="InterPro" id="IPR011250">
    <property type="entry name" value="OMP/PagP_B-barrel"/>
</dbReference>
<evidence type="ECO:0000256" key="2">
    <source>
        <dbReference type="SAM" id="SignalP"/>
    </source>
</evidence>
<evidence type="ECO:0000259" key="3">
    <source>
        <dbReference type="Pfam" id="PF13505"/>
    </source>
</evidence>
<dbReference type="Gene3D" id="2.40.160.20">
    <property type="match status" value="1"/>
</dbReference>
<feature type="signal peptide" evidence="2">
    <location>
        <begin position="1"/>
        <end position="29"/>
    </location>
</feature>
<feature type="chain" id="PRO_5004215399" description="Outer membrane protein beta-barrel domain-containing protein" evidence="2">
    <location>
        <begin position="30"/>
        <end position="196"/>
    </location>
</feature>
<dbReference type="Pfam" id="PF13505">
    <property type="entry name" value="OMP_b-brl"/>
    <property type="match status" value="1"/>
</dbReference>
<organism evidence="4 5">
    <name type="scientific">Hahella chejuensis (strain KCTC 2396)</name>
    <dbReference type="NCBI Taxonomy" id="349521"/>
    <lineage>
        <taxon>Bacteria</taxon>
        <taxon>Pseudomonadati</taxon>
        <taxon>Pseudomonadota</taxon>
        <taxon>Gammaproteobacteria</taxon>
        <taxon>Oceanospirillales</taxon>
        <taxon>Hahellaceae</taxon>
        <taxon>Hahella</taxon>
    </lineage>
</organism>
<dbReference type="InterPro" id="IPR027385">
    <property type="entry name" value="Beta-barrel_OMP"/>
</dbReference>
<dbReference type="EMBL" id="CP000155">
    <property type="protein sequence ID" value="ABC31652.1"/>
    <property type="molecule type" value="Genomic_DNA"/>
</dbReference>
<evidence type="ECO:0000313" key="4">
    <source>
        <dbReference type="EMBL" id="ABC31652.1"/>
    </source>
</evidence>